<dbReference type="InterPro" id="IPR007219">
    <property type="entry name" value="XnlR_reg_dom"/>
</dbReference>
<feature type="compositionally biased region" description="Low complexity" evidence="8">
    <location>
        <begin position="113"/>
        <end position="123"/>
    </location>
</feature>
<dbReference type="InterPro" id="IPR036236">
    <property type="entry name" value="Znf_C2H2_sf"/>
</dbReference>
<dbReference type="GO" id="GO:0006351">
    <property type="term" value="P:DNA-templated transcription"/>
    <property type="evidence" value="ECO:0007669"/>
    <property type="project" value="InterPro"/>
</dbReference>
<dbReference type="InterPro" id="IPR001138">
    <property type="entry name" value="Zn2Cys6_DnaBD"/>
</dbReference>
<dbReference type="PROSITE" id="PS00028">
    <property type="entry name" value="ZINC_FINGER_C2H2_1"/>
    <property type="match status" value="1"/>
</dbReference>
<evidence type="ECO:0000259" key="10">
    <source>
        <dbReference type="PROSITE" id="PS50157"/>
    </source>
</evidence>
<evidence type="ECO:0000256" key="7">
    <source>
        <dbReference type="PROSITE-ProRule" id="PRU00042"/>
    </source>
</evidence>
<gene>
    <name evidence="11" type="ORF">BDV29DRAFT_174850</name>
</gene>
<keyword evidence="6" id="KW-0539">Nucleus</keyword>
<dbReference type="Pfam" id="PF00172">
    <property type="entry name" value="Zn_clus"/>
    <property type="match status" value="1"/>
</dbReference>
<dbReference type="InterPro" id="IPR013087">
    <property type="entry name" value="Znf_C2H2_type"/>
</dbReference>
<dbReference type="PANTHER" id="PTHR47660:SF7">
    <property type="entry name" value="TRANSCRIPTION FACTOR WITH C2H2 AND ZN(2)-CYS(6) DNA BINDING DOMAIN (EUROFUNG)"/>
    <property type="match status" value="1"/>
</dbReference>
<keyword evidence="1" id="KW-0479">Metal-binding</keyword>
<dbReference type="PROSITE" id="PS00463">
    <property type="entry name" value="ZN2_CY6_FUNGAL_1"/>
    <property type="match status" value="1"/>
</dbReference>
<keyword evidence="5" id="KW-0804">Transcription</keyword>
<protein>
    <recommendedName>
        <fullName evidence="13">C2H2 type zinc finger domain protein</fullName>
    </recommendedName>
</protein>
<evidence type="ECO:0000259" key="9">
    <source>
        <dbReference type="PROSITE" id="PS50048"/>
    </source>
</evidence>
<dbReference type="PROSITE" id="PS50048">
    <property type="entry name" value="ZN2_CY6_FUNGAL_2"/>
    <property type="match status" value="1"/>
</dbReference>
<dbReference type="SMART" id="SM00355">
    <property type="entry name" value="ZnF_C2H2"/>
    <property type="match status" value="2"/>
</dbReference>
<sequence length="391" mass="44083">MKSSKEFACRFPGCSASYRRKEHLSRHEAQHIQQQSFTCSICGRSFGRNDTLRRHLRRKHGVSEPIHRVRKACANCRSIKSRCDGGSPCSECLRRKIHCPLIRPDGATGGDSPGQSPSQSIPFPAKPYGPEKSRHFLELYFELLHPHWPFVHRGSFNANNESPLLVQSMIVIGLWASEEQSAQSAAIDLHKTLDSSIRQQKEKWDVSIAEVAYSSGSWPIPLYQALLNHIIFCIMHKRRPSLGLDLKPSLPSGDLELLVSLVQSCRRLGMFYFPNVLARFLPDDHAPYVWVSVEEVKRFNLALFKVCRALSGYSRQDGNGKECGVIGATSWRLAASDLQFPMPKNDPLWNAFGREEWVSAVTEDVLHTSLDDIKEGEWISNSAELLRFAGA</sequence>
<dbReference type="EMBL" id="ML732220">
    <property type="protein sequence ID" value="KAB8073836.1"/>
    <property type="molecule type" value="Genomic_DNA"/>
</dbReference>
<evidence type="ECO:0000256" key="6">
    <source>
        <dbReference type="ARBA" id="ARBA00023242"/>
    </source>
</evidence>
<evidence type="ECO:0008006" key="13">
    <source>
        <dbReference type="Google" id="ProtNLM"/>
    </source>
</evidence>
<dbReference type="SUPFAM" id="SSF57701">
    <property type="entry name" value="Zn2/Cys6 DNA-binding domain"/>
    <property type="match status" value="1"/>
</dbReference>
<evidence type="ECO:0000256" key="1">
    <source>
        <dbReference type="ARBA" id="ARBA00022723"/>
    </source>
</evidence>
<evidence type="ECO:0000313" key="12">
    <source>
        <dbReference type="Proteomes" id="UP000326565"/>
    </source>
</evidence>
<dbReference type="GO" id="GO:0008270">
    <property type="term" value="F:zinc ion binding"/>
    <property type="evidence" value="ECO:0007669"/>
    <property type="project" value="UniProtKB-KW"/>
</dbReference>
<evidence type="ECO:0000256" key="5">
    <source>
        <dbReference type="ARBA" id="ARBA00023163"/>
    </source>
</evidence>
<organism evidence="11 12">
    <name type="scientific">Aspergillus leporis</name>
    <dbReference type="NCBI Taxonomy" id="41062"/>
    <lineage>
        <taxon>Eukaryota</taxon>
        <taxon>Fungi</taxon>
        <taxon>Dikarya</taxon>
        <taxon>Ascomycota</taxon>
        <taxon>Pezizomycotina</taxon>
        <taxon>Eurotiomycetes</taxon>
        <taxon>Eurotiomycetidae</taxon>
        <taxon>Eurotiales</taxon>
        <taxon>Aspergillaceae</taxon>
        <taxon>Aspergillus</taxon>
        <taxon>Aspergillus subgen. Circumdati</taxon>
    </lineage>
</organism>
<feature type="region of interest" description="Disordered" evidence="8">
    <location>
        <begin position="104"/>
        <end position="123"/>
    </location>
</feature>
<dbReference type="Gene3D" id="3.30.160.60">
    <property type="entry name" value="Classic Zinc Finger"/>
    <property type="match status" value="2"/>
</dbReference>
<dbReference type="GO" id="GO:0009893">
    <property type="term" value="P:positive regulation of metabolic process"/>
    <property type="evidence" value="ECO:0007669"/>
    <property type="project" value="UniProtKB-ARBA"/>
</dbReference>
<dbReference type="CDD" id="cd00067">
    <property type="entry name" value="GAL4"/>
    <property type="match status" value="1"/>
</dbReference>
<dbReference type="Gene3D" id="4.10.240.10">
    <property type="entry name" value="Zn(2)-C6 fungal-type DNA-binding domain"/>
    <property type="match status" value="1"/>
</dbReference>
<evidence type="ECO:0000256" key="2">
    <source>
        <dbReference type="ARBA" id="ARBA00022833"/>
    </source>
</evidence>
<evidence type="ECO:0000313" key="11">
    <source>
        <dbReference type="EMBL" id="KAB8073836.1"/>
    </source>
</evidence>
<keyword evidence="12" id="KW-1185">Reference proteome</keyword>
<dbReference type="OrthoDB" id="10261408at2759"/>
<dbReference type="SMART" id="SM00066">
    <property type="entry name" value="GAL4"/>
    <property type="match status" value="1"/>
</dbReference>
<keyword evidence="7" id="KW-0863">Zinc-finger</keyword>
<dbReference type="Proteomes" id="UP000326565">
    <property type="component" value="Unassembled WGS sequence"/>
</dbReference>
<dbReference type="PROSITE" id="PS50157">
    <property type="entry name" value="ZINC_FINGER_C2H2_2"/>
    <property type="match status" value="2"/>
</dbReference>
<dbReference type="PANTHER" id="PTHR47660">
    <property type="entry name" value="TRANSCRIPTION FACTOR WITH C2H2 AND ZN(2)-CYS(6) DNA BINDING DOMAIN (EUROFUNG)-RELATED-RELATED"/>
    <property type="match status" value="1"/>
</dbReference>
<feature type="domain" description="C2H2-type" evidence="10">
    <location>
        <begin position="37"/>
        <end position="65"/>
    </location>
</feature>
<reference evidence="11 12" key="1">
    <citation type="submission" date="2019-04" db="EMBL/GenBank/DDBJ databases">
        <title>Friends and foes A comparative genomics study of 23 Aspergillus species from section Flavi.</title>
        <authorList>
            <consortium name="DOE Joint Genome Institute"/>
            <person name="Kjaerbolling I."/>
            <person name="Vesth T."/>
            <person name="Frisvad J.C."/>
            <person name="Nybo J.L."/>
            <person name="Theobald S."/>
            <person name="Kildgaard S."/>
            <person name="Isbrandt T."/>
            <person name="Kuo A."/>
            <person name="Sato A."/>
            <person name="Lyhne E.K."/>
            <person name="Kogle M.E."/>
            <person name="Wiebenga A."/>
            <person name="Kun R.S."/>
            <person name="Lubbers R.J."/>
            <person name="Makela M.R."/>
            <person name="Barry K."/>
            <person name="Chovatia M."/>
            <person name="Clum A."/>
            <person name="Daum C."/>
            <person name="Haridas S."/>
            <person name="He G."/>
            <person name="LaButti K."/>
            <person name="Lipzen A."/>
            <person name="Mondo S."/>
            <person name="Riley R."/>
            <person name="Salamov A."/>
            <person name="Simmons B.A."/>
            <person name="Magnuson J.K."/>
            <person name="Henrissat B."/>
            <person name="Mortensen U.H."/>
            <person name="Larsen T.O."/>
            <person name="Devries R.P."/>
            <person name="Grigoriev I.V."/>
            <person name="Machida M."/>
            <person name="Baker S.E."/>
            <person name="Andersen M.R."/>
        </authorList>
    </citation>
    <scope>NUCLEOTIDE SEQUENCE [LARGE SCALE GENOMIC DNA]</scope>
    <source>
        <strain evidence="11 12">CBS 151.66</strain>
    </source>
</reference>
<keyword evidence="4" id="KW-0238">DNA-binding</keyword>
<dbReference type="Pfam" id="PF00096">
    <property type="entry name" value="zf-C2H2"/>
    <property type="match status" value="1"/>
</dbReference>
<dbReference type="SUPFAM" id="SSF57667">
    <property type="entry name" value="beta-beta-alpha zinc fingers"/>
    <property type="match status" value="1"/>
</dbReference>
<keyword evidence="3" id="KW-0805">Transcription regulation</keyword>
<name>A0A5N5WZ58_9EURO</name>
<dbReference type="GO" id="GO:0003677">
    <property type="term" value="F:DNA binding"/>
    <property type="evidence" value="ECO:0007669"/>
    <property type="project" value="UniProtKB-KW"/>
</dbReference>
<feature type="domain" description="C2H2-type" evidence="10">
    <location>
        <begin position="7"/>
        <end position="36"/>
    </location>
</feature>
<evidence type="ECO:0000256" key="4">
    <source>
        <dbReference type="ARBA" id="ARBA00023125"/>
    </source>
</evidence>
<accession>A0A5N5WZ58</accession>
<dbReference type="GO" id="GO:0000981">
    <property type="term" value="F:DNA-binding transcription factor activity, RNA polymerase II-specific"/>
    <property type="evidence" value="ECO:0007669"/>
    <property type="project" value="InterPro"/>
</dbReference>
<dbReference type="InterPro" id="IPR036864">
    <property type="entry name" value="Zn2-C6_fun-type_DNA-bd_sf"/>
</dbReference>
<evidence type="ECO:0000256" key="8">
    <source>
        <dbReference type="SAM" id="MobiDB-lite"/>
    </source>
</evidence>
<proteinExistence type="predicted"/>
<dbReference type="AlphaFoldDB" id="A0A5N5WZ58"/>
<dbReference type="Pfam" id="PF04082">
    <property type="entry name" value="Fungal_trans"/>
    <property type="match status" value="1"/>
</dbReference>
<keyword evidence="2" id="KW-0862">Zinc</keyword>
<feature type="domain" description="Zn(2)-C6 fungal-type" evidence="9">
    <location>
        <begin position="72"/>
        <end position="101"/>
    </location>
</feature>
<evidence type="ECO:0000256" key="3">
    <source>
        <dbReference type="ARBA" id="ARBA00023015"/>
    </source>
</evidence>